<proteinExistence type="predicted"/>
<reference evidence="1 2" key="1">
    <citation type="submission" date="2013-03" db="EMBL/GenBank/DDBJ databases">
        <title>The Genome Sequence of Capronia coronata CBS 617.96.</title>
        <authorList>
            <consortium name="The Broad Institute Genomics Platform"/>
            <person name="Cuomo C."/>
            <person name="de Hoog S."/>
            <person name="Gorbushina A."/>
            <person name="Walker B."/>
            <person name="Young S.K."/>
            <person name="Zeng Q."/>
            <person name="Gargeya S."/>
            <person name="Fitzgerald M."/>
            <person name="Haas B."/>
            <person name="Abouelleil A."/>
            <person name="Allen A.W."/>
            <person name="Alvarado L."/>
            <person name="Arachchi H.M."/>
            <person name="Berlin A.M."/>
            <person name="Chapman S.B."/>
            <person name="Gainer-Dewar J."/>
            <person name="Goldberg J."/>
            <person name="Griggs A."/>
            <person name="Gujja S."/>
            <person name="Hansen M."/>
            <person name="Howarth C."/>
            <person name="Imamovic A."/>
            <person name="Ireland A."/>
            <person name="Larimer J."/>
            <person name="McCowan C."/>
            <person name="Murphy C."/>
            <person name="Pearson M."/>
            <person name="Poon T.W."/>
            <person name="Priest M."/>
            <person name="Roberts A."/>
            <person name="Saif S."/>
            <person name="Shea T."/>
            <person name="Sisk P."/>
            <person name="Sykes S."/>
            <person name="Wortman J."/>
            <person name="Nusbaum C."/>
            <person name="Birren B."/>
        </authorList>
    </citation>
    <scope>NUCLEOTIDE SEQUENCE [LARGE SCALE GENOMIC DNA]</scope>
    <source>
        <strain evidence="1 2">CBS 617.96</strain>
    </source>
</reference>
<comment type="caution">
    <text evidence="1">The sequence shown here is derived from an EMBL/GenBank/DDBJ whole genome shotgun (WGS) entry which is preliminary data.</text>
</comment>
<dbReference type="GeneID" id="19157443"/>
<evidence type="ECO:0000313" key="2">
    <source>
        <dbReference type="Proteomes" id="UP000019484"/>
    </source>
</evidence>
<accession>W9YWT4</accession>
<organism evidence="1 2">
    <name type="scientific">Capronia coronata CBS 617.96</name>
    <dbReference type="NCBI Taxonomy" id="1182541"/>
    <lineage>
        <taxon>Eukaryota</taxon>
        <taxon>Fungi</taxon>
        <taxon>Dikarya</taxon>
        <taxon>Ascomycota</taxon>
        <taxon>Pezizomycotina</taxon>
        <taxon>Eurotiomycetes</taxon>
        <taxon>Chaetothyriomycetidae</taxon>
        <taxon>Chaetothyriales</taxon>
        <taxon>Herpotrichiellaceae</taxon>
        <taxon>Capronia</taxon>
    </lineage>
</organism>
<sequence length="78" mass="8960">MKKFRAGRRWLKSKFHRSCSEAPAQERKIVIGPPTNFRRENITLGTDVDGNTILVERAREDAQAMHRAAQVKRVNRSA</sequence>
<evidence type="ECO:0000313" key="1">
    <source>
        <dbReference type="EMBL" id="EXJ94150.1"/>
    </source>
</evidence>
<gene>
    <name evidence="1" type="ORF">A1O1_02543</name>
</gene>
<name>W9YWT4_9EURO</name>
<dbReference type="HOGENOM" id="CLU_192384_0_0_1"/>
<dbReference type="RefSeq" id="XP_007721644.1">
    <property type="nucleotide sequence ID" value="XM_007723454.1"/>
</dbReference>
<dbReference type="OrthoDB" id="4154127at2759"/>
<dbReference type="EMBL" id="AMWN01000002">
    <property type="protein sequence ID" value="EXJ94150.1"/>
    <property type="molecule type" value="Genomic_DNA"/>
</dbReference>
<dbReference type="Proteomes" id="UP000019484">
    <property type="component" value="Unassembled WGS sequence"/>
</dbReference>
<keyword evidence="2" id="KW-1185">Reference proteome</keyword>
<protein>
    <submittedName>
        <fullName evidence="1">Uncharacterized protein</fullName>
    </submittedName>
</protein>
<dbReference type="AlphaFoldDB" id="W9YWT4"/>